<dbReference type="AlphaFoldDB" id="A0A1M6FKP6"/>
<reference evidence="3" key="1">
    <citation type="submission" date="2016-11" db="EMBL/GenBank/DDBJ databases">
        <authorList>
            <person name="Varghese N."/>
            <person name="Submissions S."/>
        </authorList>
    </citation>
    <scope>NUCLEOTIDE SEQUENCE [LARGE SCALE GENOMIC DNA]</scope>
    <source>
        <strain evidence="3">DSM 18829</strain>
    </source>
</reference>
<gene>
    <name evidence="2" type="ORF">SAMN05444363_2216</name>
</gene>
<dbReference type="Pfam" id="PF07484">
    <property type="entry name" value="Collar"/>
    <property type="match status" value="1"/>
</dbReference>
<dbReference type="Gene3D" id="3.90.1340.10">
    <property type="entry name" value="Phage tail collar domain"/>
    <property type="match status" value="1"/>
</dbReference>
<evidence type="ECO:0000313" key="3">
    <source>
        <dbReference type="Proteomes" id="UP000184488"/>
    </source>
</evidence>
<proteinExistence type="predicted"/>
<name>A0A1M6FKP6_9FLAO</name>
<sequence>MSTEPFIGEIKIFGFNFAPQSYMTCQGQILSIAQNTALFSLLGTTYGGNGQTTFALPDLQGRVPIGQGTGPGLPNYNMGQRSGATTATLLTANMPIHNHAATGINVRIPVTAASEDSAATNNYIGNAVNDTFGPNPSASDSLGAPVVSGSTAMAGGSQPFSIMNPYLTINYSIAIYGIFPSRN</sequence>
<dbReference type="OrthoDB" id="9810174at2"/>
<dbReference type="InterPro" id="IPR011083">
    <property type="entry name" value="Phage_tail_collar_dom"/>
</dbReference>
<evidence type="ECO:0000313" key="2">
    <source>
        <dbReference type="EMBL" id="SHI98246.1"/>
    </source>
</evidence>
<protein>
    <submittedName>
        <fullName evidence="2">Microcystin-dependent protein</fullName>
    </submittedName>
</protein>
<dbReference type="RefSeq" id="WP_073311809.1">
    <property type="nucleotide sequence ID" value="NZ_FQZI01000004.1"/>
</dbReference>
<dbReference type="STRING" id="415425.SAMN05444363_2216"/>
<organism evidence="2 3">
    <name type="scientific">Flavobacterium terrae</name>
    <dbReference type="NCBI Taxonomy" id="415425"/>
    <lineage>
        <taxon>Bacteria</taxon>
        <taxon>Pseudomonadati</taxon>
        <taxon>Bacteroidota</taxon>
        <taxon>Flavobacteriia</taxon>
        <taxon>Flavobacteriales</taxon>
        <taxon>Flavobacteriaceae</taxon>
        <taxon>Flavobacterium</taxon>
    </lineage>
</organism>
<evidence type="ECO:0000259" key="1">
    <source>
        <dbReference type="Pfam" id="PF07484"/>
    </source>
</evidence>
<accession>A0A1M6FKP6</accession>
<dbReference type="EMBL" id="FQZI01000004">
    <property type="protein sequence ID" value="SHI98246.1"/>
    <property type="molecule type" value="Genomic_DNA"/>
</dbReference>
<dbReference type="Proteomes" id="UP000184488">
    <property type="component" value="Unassembled WGS sequence"/>
</dbReference>
<dbReference type="InterPro" id="IPR037053">
    <property type="entry name" value="Phage_tail_collar_dom_sf"/>
</dbReference>
<dbReference type="SUPFAM" id="SSF88874">
    <property type="entry name" value="Receptor-binding domain of short tail fibre protein gp12"/>
    <property type="match status" value="1"/>
</dbReference>
<keyword evidence="3" id="KW-1185">Reference proteome</keyword>
<feature type="domain" description="Phage tail collar" evidence="1">
    <location>
        <begin position="8"/>
        <end position="64"/>
    </location>
</feature>